<evidence type="ECO:0000256" key="4">
    <source>
        <dbReference type="ARBA" id="ARBA00022741"/>
    </source>
</evidence>
<dbReference type="Proteomes" id="UP001570417">
    <property type="component" value="Unassembled WGS sequence"/>
</dbReference>
<dbReference type="InterPro" id="IPR008271">
    <property type="entry name" value="Ser/Thr_kinase_AS"/>
</dbReference>
<evidence type="ECO:0000256" key="3">
    <source>
        <dbReference type="ARBA" id="ARBA00022679"/>
    </source>
</evidence>
<feature type="compositionally biased region" description="Low complexity" evidence="9">
    <location>
        <begin position="157"/>
        <end position="175"/>
    </location>
</feature>
<evidence type="ECO:0000256" key="10">
    <source>
        <dbReference type="SAM" id="Phobius"/>
    </source>
</evidence>
<evidence type="ECO:0000256" key="9">
    <source>
        <dbReference type="SAM" id="MobiDB-lite"/>
    </source>
</evidence>
<evidence type="ECO:0000256" key="2">
    <source>
        <dbReference type="ARBA" id="ARBA00022527"/>
    </source>
</evidence>
<dbReference type="CDD" id="cd00143">
    <property type="entry name" value="PP2Cc"/>
    <property type="match status" value="1"/>
</dbReference>
<keyword evidence="6" id="KW-0067">ATP-binding</keyword>
<evidence type="ECO:0000256" key="1">
    <source>
        <dbReference type="ARBA" id="ARBA00012513"/>
    </source>
</evidence>
<dbReference type="SMART" id="SM00332">
    <property type="entry name" value="PP2Cc"/>
    <property type="match status" value="1"/>
</dbReference>
<keyword evidence="10" id="KW-0812">Transmembrane</keyword>
<evidence type="ECO:0000256" key="5">
    <source>
        <dbReference type="ARBA" id="ARBA00022777"/>
    </source>
</evidence>
<reference evidence="13 14" key="1">
    <citation type="journal article" date="2024" name="ISME J.">
        <title>Tailless and filamentous prophages are predominant in marine Vibrio.</title>
        <authorList>
            <person name="Steensen K."/>
            <person name="Seneca J."/>
            <person name="Bartlau N."/>
            <person name="Yu X.A."/>
            <person name="Hussain F.A."/>
            <person name="Polz M.F."/>
        </authorList>
    </citation>
    <scope>NUCLEOTIDE SEQUENCE [LARGE SCALE GENOMIC DNA]</scope>
    <source>
        <strain evidence="13 14">10N.222.51.A1</strain>
    </source>
</reference>
<dbReference type="Pfam" id="PF13672">
    <property type="entry name" value="PP2C_2"/>
    <property type="match status" value="1"/>
</dbReference>
<dbReference type="Gene3D" id="3.30.200.20">
    <property type="entry name" value="Phosphorylase Kinase, domain 1"/>
    <property type="match status" value="1"/>
</dbReference>
<keyword evidence="4" id="KW-0547">Nucleotide-binding</keyword>
<evidence type="ECO:0000259" key="11">
    <source>
        <dbReference type="PROSITE" id="PS50011"/>
    </source>
</evidence>
<dbReference type="PROSITE" id="PS00108">
    <property type="entry name" value="PROTEIN_KINASE_ST"/>
    <property type="match status" value="1"/>
</dbReference>
<feature type="domain" description="PPM-type phosphatase" evidence="12">
    <location>
        <begin position="24"/>
        <end position="326"/>
    </location>
</feature>
<dbReference type="EC" id="2.7.11.1" evidence="1"/>
<keyword evidence="10" id="KW-0472">Membrane</keyword>
<dbReference type="InterPro" id="IPR000719">
    <property type="entry name" value="Prot_kinase_dom"/>
</dbReference>
<dbReference type="GO" id="GO:0016301">
    <property type="term" value="F:kinase activity"/>
    <property type="evidence" value="ECO:0007669"/>
    <property type="project" value="UniProtKB-KW"/>
</dbReference>
<feature type="region of interest" description="Disordered" evidence="9">
    <location>
        <begin position="154"/>
        <end position="184"/>
    </location>
</feature>
<name>A0ABV4ND94_9VIBR</name>
<evidence type="ECO:0000256" key="6">
    <source>
        <dbReference type="ARBA" id="ARBA00022840"/>
    </source>
</evidence>
<keyword evidence="5 13" id="KW-0418">Kinase</keyword>
<dbReference type="PROSITE" id="PS51746">
    <property type="entry name" value="PPM_2"/>
    <property type="match status" value="1"/>
</dbReference>
<keyword evidence="14" id="KW-1185">Reference proteome</keyword>
<evidence type="ECO:0000259" key="12">
    <source>
        <dbReference type="PROSITE" id="PS51746"/>
    </source>
</evidence>
<accession>A0ABV4ND94</accession>
<dbReference type="Pfam" id="PF00069">
    <property type="entry name" value="Pkinase"/>
    <property type="match status" value="1"/>
</dbReference>
<dbReference type="SUPFAM" id="SSF81606">
    <property type="entry name" value="PP2C-like"/>
    <property type="match status" value="1"/>
</dbReference>
<evidence type="ECO:0000313" key="14">
    <source>
        <dbReference type="Proteomes" id="UP001570417"/>
    </source>
</evidence>
<dbReference type="SUPFAM" id="SSF56112">
    <property type="entry name" value="Protein kinase-like (PK-like)"/>
    <property type="match status" value="1"/>
</dbReference>
<feature type="transmembrane region" description="Helical" evidence="10">
    <location>
        <begin position="654"/>
        <end position="674"/>
    </location>
</feature>
<evidence type="ECO:0000256" key="8">
    <source>
        <dbReference type="ARBA" id="ARBA00048679"/>
    </source>
</evidence>
<protein>
    <recommendedName>
        <fullName evidence="1">non-specific serine/threonine protein kinase</fullName>
        <ecNumber evidence="1">2.7.11.1</ecNumber>
    </recommendedName>
</protein>
<evidence type="ECO:0000256" key="7">
    <source>
        <dbReference type="ARBA" id="ARBA00047899"/>
    </source>
</evidence>
<dbReference type="InterPro" id="IPR001932">
    <property type="entry name" value="PPM-type_phosphatase-like_dom"/>
</dbReference>
<proteinExistence type="predicted"/>
<dbReference type="CDD" id="cd14014">
    <property type="entry name" value="STKc_PknB_like"/>
    <property type="match status" value="1"/>
</dbReference>
<comment type="catalytic activity">
    <reaction evidence="8">
        <text>L-seryl-[protein] + ATP = O-phospho-L-seryl-[protein] + ADP + H(+)</text>
        <dbReference type="Rhea" id="RHEA:17989"/>
        <dbReference type="Rhea" id="RHEA-COMP:9863"/>
        <dbReference type="Rhea" id="RHEA-COMP:11604"/>
        <dbReference type="ChEBI" id="CHEBI:15378"/>
        <dbReference type="ChEBI" id="CHEBI:29999"/>
        <dbReference type="ChEBI" id="CHEBI:30616"/>
        <dbReference type="ChEBI" id="CHEBI:83421"/>
        <dbReference type="ChEBI" id="CHEBI:456216"/>
        <dbReference type="EC" id="2.7.11.1"/>
    </reaction>
</comment>
<dbReference type="InterPro" id="IPR036457">
    <property type="entry name" value="PPM-type-like_dom_sf"/>
</dbReference>
<dbReference type="InterPro" id="IPR050236">
    <property type="entry name" value="Ser_Thr_kinase_AGC"/>
</dbReference>
<organism evidence="13 14">
    <name type="scientific">Vibrio gallaecicus</name>
    <dbReference type="NCBI Taxonomy" id="552386"/>
    <lineage>
        <taxon>Bacteria</taxon>
        <taxon>Pseudomonadati</taxon>
        <taxon>Pseudomonadota</taxon>
        <taxon>Gammaproteobacteria</taxon>
        <taxon>Vibrionales</taxon>
        <taxon>Vibrionaceae</taxon>
        <taxon>Vibrio</taxon>
    </lineage>
</organism>
<dbReference type="EMBL" id="JBFRUW010000050">
    <property type="protein sequence ID" value="MFA0569390.1"/>
    <property type="molecule type" value="Genomic_DNA"/>
</dbReference>
<dbReference type="PROSITE" id="PS50011">
    <property type="entry name" value="PROTEIN_KINASE_DOM"/>
    <property type="match status" value="1"/>
</dbReference>
<dbReference type="Gene3D" id="3.60.40.10">
    <property type="entry name" value="PPM-type phosphatase domain"/>
    <property type="match status" value="1"/>
</dbReference>
<keyword evidence="2" id="KW-0723">Serine/threonine-protein kinase</keyword>
<comment type="caution">
    <text evidence="13">The sequence shown here is derived from an EMBL/GenBank/DDBJ whole genome shotgun (WGS) entry which is preliminary data.</text>
</comment>
<evidence type="ECO:0000313" key="13">
    <source>
        <dbReference type="EMBL" id="MFA0569390.1"/>
    </source>
</evidence>
<sequence length="675" mass="76040">MDQAFKNPEQDLNTSQTSNQLELRYGGCSLQGRRDENQDALIVKHPKLTAERELKGSIACIADGVSCSSQGQQASHTSVMQFVTDYYATPNSWTVKKSAQKVLTALNSWLFNSSNKHSLSHNSLVTTFSAVIFKSNTAHIFHVGDSRIYRYRAPQEQSSTNQSSINQSSTKNNTNPENSDQKRSHTLTLLTRDHQRKSFGDNHFLTRALGMDNKLDIDYQAIPLQQGDIFLLTTDGVHDYLLEAEILTELNKMKNSSLNGNQEASASAKYQQNLDSSTTQVTTQSLATQPLTTLSADHFENAAQSLCHKALAQNSKDNITSLLVEVSHLPKPSHLEFQENLRTRVIPPALKIGNTIDGFKVTKIIHAGARSHVYQVTEIETQKEYIFKTPSLHYSEDQDTITSFCNEQWAGTQLDNSKIMKVYPCPTHSKFLYQLCEPIQGITLRQWMFDNQSVPRTAAKLDEIRRIIRDVISAVRVLQRADMVHRDLKPENIMLLPNGEIKLIDLGAVLVKSLQELELKDAVSGNHSKKIPLGAANYIAPEYLNSGEASIQSDLFSVGVICYEMLTAELPYKEMDTQSLAKARHQEWHYISFINKHSHLPAWLDLTLKKACHPSPNSRYQVLSEFVEDIYSPNPALVEKQKNSPFINRQPLQFWKLLALLLGFVAIAEFLLLLQ</sequence>
<comment type="catalytic activity">
    <reaction evidence="7">
        <text>L-threonyl-[protein] + ATP = O-phospho-L-threonyl-[protein] + ADP + H(+)</text>
        <dbReference type="Rhea" id="RHEA:46608"/>
        <dbReference type="Rhea" id="RHEA-COMP:11060"/>
        <dbReference type="Rhea" id="RHEA-COMP:11605"/>
        <dbReference type="ChEBI" id="CHEBI:15378"/>
        <dbReference type="ChEBI" id="CHEBI:30013"/>
        <dbReference type="ChEBI" id="CHEBI:30616"/>
        <dbReference type="ChEBI" id="CHEBI:61977"/>
        <dbReference type="ChEBI" id="CHEBI:456216"/>
        <dbReference type="EC" id="2.7.11.1"/>
    </reaction>
</comment>
<dbReference type="Gene3D" id="1.10.510.10">
    <property type="entry name" value="Transferase(Phosphotransferase) domain 1"/>
    <property type="match status" value="1"/>
</dbReference>
<dbReference type="PANTHER" id="PTHR24356">
    <property type="entry name" value="SERINE/THREONINE-PROTEIN KINASE"/>
    <property type="match status" value="1"/>
</dbReference>
<dbReference type="SMART" id="SM00331">
    <property type="entry name" value="PP2C_SIG"/>
    <property type="match status" value="1"/>
</dbReference>
<gene>
    <name evidence="13" type="ORF">AB4566_14050</name>
</gene>
<dbReference type="SMART" id="SM00220">
    <property type="entry name" value="S_TKc"/>
    <property type="match status" value="1"/>
</dbReference>
<keyword evidence="3" id="KW-0808">Transferase</keyword>
<dbReference type="RefSeq" id="WP_372266541.1">
    <property type="nucleotide sequence ID" value="NZ_JBFRUW010000050.1"/>
</dbReference>
<dbReference type="InterPro" id="IPR011009">
    <property type="entry name" value="Kinase-like_dom_sf"/>
</dbReference>
<feature type="domain" description="Protein kinase" evidence="11">
    <location>
        <begin position="359"/>
        <end position="637"/>
    </location>
</feature>
<keyword evidence="10" id="KW-1133">Transmembrane helix</keyword>